<dbReference type="GO" id="GO:0016579">
    <property type="term" value="P:protein deubiquitination"/>
    <property type="evidence" value="ECO:0007669"/>
    <property type="project" value="InterPro"/>
</dbReference>
<dbReference type="GO" id="GO:0046872">
    <property type="term" value="F:metal ion binding"/>
    <property type="evidence" value="ECO:0007669"/>
    <property type="project" value="UniProtKB-KW"/>
</dbReference>
<dbReference type="InterPro" id="IPR001394">
    <property type="entry name" value="Peptidase_C19_UCH"/>
</dbReference>
<dbReference type="PANTHER" id="PTHR23080">
    <property type="entry name" value="THAP DOMAIN PROTEIN"/>
    <property type="match status" value="1"/>
</dbReference>
<feature type="domain" description="USP" evidence="4">
    <location>
        <begin position="39"/>
        <end position="318"/>
    </location>
</feature>
<dbReference type="CDD" id="cd02257">
    <property type="entry name" value="Peptidase_C19"/>
    <property type="match status" value="1"/>
</dbReference>
<dbReference type="InterPro" id="IPR027806">
    <property type="entry name" value="HARBI1_dom"/>
</dbReference>
<dbReference type="EMBL" id="JAHWGI010000833">
    <property type="protein sequence ID" value="KAK3917993.1"/>
    <property type="molecule type" value="Genomic_DNA"/>
</dbReference>
<reference evidence="5" key="1">
    <citation type="submission" date="2021-07" db="EMBL/GenBank/DDBJ databases">
        <authorList>
            <person name="Catto M.A."/>
            <person name="Jacobson A."/>
            <person name="Kennedy G."/>
            <person name="Labadie P."/>
            <person name="Hunt B.G."/>
            <person name="Srinivasan R."/>
        </authorList>
    </citation>
    <scope>NUCLEOTIDE SEQUENCE</scope>
    <source>
        <strain evidence="5">PL_HMW_Pooled</strain>
        <tissue evidence="5">Head</tissue>
    </source>
</reference>
<dbReference type="InterPro" id="IPR028889">
    <property type="entry name" value="USP"/>
</dbReference>
<protein>
    <submittedName>
        <fullName evidence="5">Ubiquitin carboxyl-terminal hydrolase 17-like protein B</fullName>
    </submittedName>
</protein>
<dbReference type="Pfam" id="PF00443">
    <property type="entry name" value="UCH"/>
    <property type="match status" value="1"/>
</dbReference>
<accession>A0AAE1HBJ5</accession>
<gene>
    <name evidence="5" type="ORF">KUF71_007396</name>
</gene>
<evidence type="ECO:0000256" key="2">
    <source>
        <dbReference type="ARBA" id="ARBA00022723"/>
    </source>
</evidence>
<proteinExistence type="predicted"/>
<dbReference type="SUPFAM" id="SSF54001">
    <property type="entry name" value="Cysteine proteinases"/>
    <property type="match status" value="1"/>
</dbReference>
<dbReference type="PANTHER" id="PTHR23080:SF133">
    <property type="entry name" value="SI:CH211-262I1.5-RELATED"/>
    <property type="match status" value="1"/>
</dbReference>
<evidence type="ECO:0000313" key="5">
    <source>
        <dbReference type="EMBL" id="KAK3917993.1"/>
    </source>
</evidence>
<evidence type="ECO:0000313" key="6">
    <source>
        <dbReference type="Proteomes" id="UP001219518"/>
    </source>
</evidence>
<dbReference type="GO" id="GO:0004843">
    <property type="term" value="F:cysteine-type deubiquitinase activity"/>
    <property type="evidence" value="ECO:0007669"/>
    <property type="project" value="InterPro"/>
</dbReference>
<keyword evidence="2" id="KW-0479">Metal-binding</keyword>
<dbReference type="Gene3D" id="3.90.70.10">
    <property type="entry name" value="Cysteine proteinases"/>
    <property type="match status" value="1"/>
</dbReference>
<keyword evidence="5" id="KW-0378">Hydrolase</keyword>
<dbReference type="InterPro" id="IPR038765">
    <property type="entry name" value="Papain-like_cys_pep_sf"/>
</dbReference>
<dbReference type="Pfam" id="PF13359">
    <property type="entry name" value="DDE_Tnp_4"/>
    <property type="match status" value="1"/>
</dbReference>
<organism evidence="5 6">
    <name type="scientific">Frankliniella fusca</name>
    <dbReference type="NCBI Taxonomy" id="407009"/>
    <lineage>
        <taxon>Eukaryota</taxon>
        <taxon>Metazoa</taxon>
        <taxon>Ecdysozoa</taxon>
        <taxon>Arthropoda</taxon>
        <taxon>Hexapoda</taxon>
        <taxon>Insecta</taxon>
        <taxon>Pterygota</taxon>
        <taxon>Neoptera</taxon>
        <taxon>Paraneoptera</taxon>
        <taxon>Thysanoptera</taxon>
        <taxon>Terebrantia</taxon>
        <taxon>Thripoidea</taxon>
        <taxon>Thripidae</taxon>
        <taxon>Frankliniella</taxon>
    </lineage>
</organism>
<comment type="caution">
    <text evidence="5">The sequence shown here is derived from an EMBL/GenBank/DDBJ whole genome shotgun (WGS) entry which is preliminary data.</text>
</comment>
<dbReference type="PROSITE" id="PS50235">
    <property type="entry name" value="USP_3"/>
    <property type="match status" value="1"/>
</dbReference>
<name>A0AAE1HBJ5_9NEOP</name>
<evidence type="ECO:0000256" key="1">
    <source>
        <dbReference type="ARBA" id="ARBA00001968"/>
    </source>
</evidence>
<feature type="non-terminal residue" evidence="5">
    <location>
        <position position="1"/>
    </location>
</feature>
<comment type="cofactor">
    <cofactor evidence="1">
        <name>a divalent metal cation</name>
        <dbReference type="ChEBI" id="CHEBI:60240"/>
    </cofactor>
</comment>
<sequence>RECNHLQPELGDKTISDLAHLTLSGDAVMSRIKYNHCDCGLEMDTASPHVSAALQALLHVPNLRDFFDKDVDHRTGCKSLLNCLVCAFHRLIESALNKVSTFGIVDASFFARKWRSLSISLPEERKKDPHEVLYLFLTRIRYEVVTRGEWSSLTDFMESPVTKIFYTIISKDVSCSACGNFTKDMPYLTLPTDSFSADLSADLSSILSQKPIDTCPFCHILQAEQKTSSVTLPKVLILHSEKSSPNFKWRGEVNILGDSFEFLGCIVDAEGEPFYASMCPDGKLRIFKDFQVSTIRPGKFALSEYLVLAKLTLLYTKKEVTVRQLNPNTKTSQLASQPAKRARGRENEFKIIGFPNLDMVDPEPMRKQMSTQTPAKSHCDATTQTGEDKPLKKPKKKQMISFDSCKTDPKFKFFTGLSVEDFEALFNLIGGDDVIRHLKMKYSNTTPTKAIQTVLSSKDRLFMLLLRLRRGYPGEEIAFLFGIESSYALEICYVMTQLIYLTFKSMEKTMFQSAAGQKKNQPKVMRPFKNLRVILDGMSLYTQTPSNFEQQGNTYSQYKGRNVFLFAIGISTHGATIFCSDGFEGSMSDKETILQSGLIDMLEKGDGVMTDRGYELTAELQAKGCHFYKPPSLGNRKVFTPEEETLTKAIAAARIYVEHAIADIKDWKILDGTLPLNMISQWSNIVYILAFFRNFNPNRIKNKKFTPKASDE</sequence>
<evidence type="ECO:0000259" key="4">
    <source>
        <dbReference type="PROSITE" id="PS50235"/>
    </source>
</evidence>
<dbReference type="AlphaFoldDB" id="A0AAE1HBJ5"/>
<reference evidence="5" key="2">
    <citation type="journal article" date="2023" name="BMC Genomics">
        <title>Pest status, molecular evolution, and epigenetic factors derived from the genome assembly of Frankliniella fusca, a thysanopteran phytovirus vector.</title>
        <authorList>
            <person name="Catto M.A."/>
            <person name="Labadie P.E."/>
            <person name="Jacobson A.L."/>
            <person name="Kennedy G.G."/>
            <person name="Srinivasan R."/>
            <person name="Hunt B.G."/>
        </authorList>
    </citation>
    <scope>NUCLEOTIDE SEQUENCE</scope>
    <source>
        <strain evidence="5">PL_HMW_Pooled</strain>
    </source>
</reference>
<evidence type="ECO:0000256" key="3">
    <source>
        <dbReference type="SAM" id="MobiDB-lite"/>
    </source>
</evidence>
<dbReference type="Proteomes" id="UP001219518">
    <property type="component" value="Unassembled WGS sequence"/>
</dbReference>
<feature type="compositionally biased region" description="Polar residues" evidence="3">
    <location>
        <begin position="370"/>
        <end position="385"/>
    </location>
</feature>
<feature type="region of interest" description="Disordered" evidence="3">
    <location>
        <begin position="370"/>
        <end position="393"/>
    </location>
</feature>
<keyword evidence="6" id="KW-1185">Reference proteome</keyword>